<accession>A0A0F9I1J9</accession>
<comment type="caution">
    <text evidence="1">The sequence shown here is derived from an EMBL/GenBank/DDBJ whole genome shotgun (WGS) entry which is preliminary data.</text>
</comment>
<reference evidence="1" key="1">
    <citation type="journal article" date="2015" name="Nature">
        <title>Complex archaea that bridge the gap between prokaryotes and eukaryotes.</title>
        <authorList>
            <person name="Spang A."/>
            <person name="Saw J.H."/>
            <person name="Jorgensen S.L."/>
            <person name="Zaremba-Niedzwiedzka K."/>
            <person name="Martijn J."/>
            <person name="Lind A.E."/>
            <person name="van Eijk R."/>
            <person name="Schleper C."/>
            <person name="Guy L."/>
            <person name="Ettema T.J."/>
        </authorList>
    </citation>
    <scope>NUCLEOTIDE SEQUENCE</scope>
</reference>
<evidence type="ECO:0000313" key="1">
    <source>
        <dbReference type="EMBL" id="KKM21412.1"/>
    </source>
</evidence>
<protein>
    <submittedName>
        <fullName evidence="1">Uncharacterized protein</fullName>
    </submittedName>
</protein>
<gene>
    <name evidence="1" type="ORF">LCGC14_1635700</name>
</gene>
<name>A0A0F9I1J9_9ZZZZ</name>
<proteinExistence type="predicted"/>
<dbReference type="EMBL" id="LAZR01013557">
    <property type="protein sequence ID" value="KKM21412.1"/>
    <property type="molecule type" value="Genomic_DNA"/>
</dbReference>
<organism evidence="1">
    <name type="scientific">marine sediment metagenome</name>
    <dbReference type="NCBI Taxonomy" id="412755"/>
    <lineage>
        <taxon>unclassified sequences</taxon>
        <taxon>metagenomes</taxon>
        <taxon>ecological metagenomes</taxon>
    </lineage>
</organism>
<sequence length="251" mass="26382">MANAGSMGILRHIDDPSTTVVAAATATGVTWVSDSTGSGVDFKKAVAAGKGLHYAGNSTATDNEVIEFCGNDLNFAAQEGHCEVEILAQFSTIGAHNFTFGFNDAVEEGAAAMELATDTIVATASAFVGILYDADATNPDLYCVWVNGDTVGQTSAAGSIGGQEIRMRGITPSAAQWLYMKVSLDDLGSGNAARATFLAVDHTGISIEKVFNTTLTRSTPLTYHFVTENRAAAILTTYIKHNNWAQTIPDM</sequence>
<dbReference type="AlphaFoldDB" id="A0A0F9I1J9"/>